<evidence type="ECO:0000256" key="4">
    <source>
        <dbReference type="HAMAP-Rule" id="MF_02071"/>
    </source>
</evidence>
<feature type="chain" id="PRO_5046685420" description="Endolytic peptidoglycan transglycosylase RlpA" evidence="7">
    <location>
        <begin position="25"/>
        <end position="348"/>
    </location>
</feature>
<dbReference type="InterPro" id="IPR034718">
    <property type="entry name" value="RlpA"/>
</dbReference>
<name>A0ABZ3CPS3_9GAMM</name>
<gene>
    <name evidence="4" type="primary">rlpA</name>
    <name evidence="9" type="ORF">AAGT95_15060</name>
</gene>
<dbReference type="SUPFAM" id="SSF110997">
    <property type="entry name" value="Sporulation related repeat"/>
    <property type="match status" value="1"/>
</dbReference>
<feature type="region of interest" description="Disordered" evidence="6">
    <location>
        <begin position="189"/>
        <end position="229"/>
    </location>
</feature>
<keyword evidence="4" id="KW-0564">Palmitate</keyword>
<evidence type="ECO:0000256" key="1">
    <source>
        <dbReference type="ARBA" id="ARBA00022729"/>
    </source>
</evidence>
<dbReference type="Proteomes" id="UP001453229">
    <property type="component" value="Chromosome"/>
</dbReference>
<comment type="subcellular location">
    <subcellularLocation>
        <location evidence="4">Cell membrane</location>
        <topology evidence="4">Lipid-anchor</topology>
    </subcellularLocation>
</comment>
<keyword evidence="4" id="KW-0472">Membrane</keyword>
<feature type="domain" description="SPOR" evidence="8">
    <location>
        <begin position="270"/>
        <end position="346"/>
    </location>
</feature>
<evidence type="ECO:0000256" key="7">
    <source>
        <dbReference type="SAM" id="SignalP"/>
    </source>
</evidence>
<dbReference type="Gene3D" id="3.30.70.1070">
    <property type="entry name" value="Sporulation related repeat"/>
    <property type="match status" value="1"/>
</dbReference>
<dbReference type="Gene3D" id="2.40.40.10">
    <property type="entry name" value="RlpA-like domain"/>
    <property type="match status" value="1"/>
</dbReference>
<evidence type="ECO:0000256" key="5">
    <source>
        <dbReference type="RuleBase" id="RU003495"/>
    </source>
</evidence>
<dbReference type="InterPro" id="IPR012997">
    <property type="entry name" value="RplA"/>
</dbReference>
<dbReference type="InterPro" id="IPR007730">
    <property type="entry name" value="SPOR-like_dom"/>
</dbReference>
<dbReference type="Pfam" id="PF05036">
    <property type="entry name" value="SPOR"/>
    <property type="match status" value="1"/>
</dbReference>
<dbReference type="PANTHER" id="PTHR34183">
    <property type="entry name" value="ENDOLYTIC PEPTIDOGLYCAN TRANSGLYCOSYLASE RLPA"/>
    <property type="match status" value="1"/>
</dbReference>
<evidence type="ECO:0000259" key="8">
    <source>
        <dbReference type="PROSITE" id="PS51724"/>
    </source>
</evidence>
<dbReference type="PROSITE" id="PS51257">
    <property type="entry name" value="PROKAR_LIPOPROTEIN"/>
    <property type="match status" value="1"/>
</dbReference>
<dbReference type="HAMAP" id="MF_02071">
    <property type="entry name" value="RlpA"/>
    <property type="match status" value="1"/>
</dbReference>
<sequence>MRGRSLARRGLPAILLVSILAGCAGGGGSPQGGGRYAMDQDAYPDSPEDVANVPDAVPRVEPRSRSGNRSTYSVWGKTYHVLDDPTGYSAEGRASWYGVKFQGYDTANGETYDMYKMSAAHRSLPLPTYARVTNLDNGRKVIVRVNDRGPFHSDRLIDLSYAAAARLGILKGGTGRVKVEAIDPVAWARTHGRSSSTEGGAEVASRSGSPRPASGAPVSRPAAPKSGVGTATDYEAAIDPLLAAADDGGPASVASARPGRATSAAAGAASSSAGQRYVQVAALGSLAGAEALKSRLQGLLSRPVRIDNASPLYRVQVGPIEDLASLDSIRATLRDAGYGQVFLVAPTQ</sequence>
<dbReference type="InterPro" id="IPR036908">
    <property type="entry name" value="RlpA-like_sf"/>
</dbReference>
<comment type="function">
    <text evidence="4">Lytic transglycosylase with a strong preference for naked glycan strands that lack stem peptides.</text>
</comment>
<dbReference type="Pfam" id="PF03330">
    <property type="entry name" value="DPBB_1"/>
    <property type="match status" value="1"/>
</dbReference>
<keyword evidence="10" id="KW-1185">Reference proteome</keyword>
<dbReference type="RefSeq" id="WP_342594366.1">
    <property type="nucleotide sequence ID" value="NZ_CP151919.1"/>
</dbReference>
<proteinExistence type="inferred from homology"/>
<accession>A0ABZ3CPS3</accession>
<dbReference type="EMBL" id="CP151919">
    <property type="protein sequence ID" value="XAD53154.1"/>
    <property type="molecule type" value="Genomic_DNA"/>
</dbReference>
<evidence type="ECO:0000256" key="2">
    <source>
        <dbReference type="ARBA" id="ARBA00023239"/>
    </source>
</evidence>
<keyword evidence="4" id="KW-1003">Cell membrane</keyword>
<keyword evidence="3 4" id="KW-0961">Cell wall biogenesis/degradation</keyword>
<dbReference type="NCBIfam" id="TIGR00413">
    <property type="entry name" value="rlpA"/>
    <property type="match status" value="1"/>
</dbReference>
<dbReference type="CDD" id="cd22268">
    <property type="entry name" value="DPBB_RlpA-like"/>
    <property type="match status" value="1"/>
</dbReference>
<dbReference type="InterPro" id="IPR036680">
    <property type="entry name" value="SPOR-like_sf"/>
</dbReference>
<dbReference type="EC" id="4.2.2.-" evidence="4"/>
<dbReference type="InterPro" id="IPR009009">
    <property type="entry name" value="RlpA-like_DPBB"/>
</dbReference>
<reference evidence="9 10" key="1">
    <citation type="submission" date="2024-04" db="EMBL/GenBank/DDBJ databases">
        <title>Salinicola lusitanus LLJ914,a marine bacterium isolated from the Okinawa Trough.</title>
        <authorList>
            <person name="Li J."/>
        </authorList>
    </citation>
    <scope>NUCLEOTIDE SEQUENCE [LARGE SCALE GENOMIC DNA]</scope>
    <source>
        <strain evidence="9 10">LLJ914</strain>
    </source>
</reference>
<evidence type="ECO:0000256" key="3">
    <source>
        <dbReference type="ARBA" id="ARBA00023316"/>
    </source>
</evidence>
<comment type="similarity">
    <text evidence="4 5">Belongs to the RlpA family.</text>
</comment>
<evidence type="ECO:0000256" key="6">
    <source>
        <dbReference type="SAM" id="MobiDB-lite"/>
    </source>
</evidence>
<protein>
    <recommendedName>
        <fullName evidence="4">Endolytic peptidoglycan transglycosylase RlpA</fullName>
        <ecNumber evidence="4">4.2.2.-</ecNumber>
    </recommendedName>
</protein>
<feature type="signal peptide" evidence="7">
    <location>
        <begin position="1"/>
        <end position="24"/>
    </location>
</feature>
<keyword evidence="1 7" id="KW-0732">Signal</keyword>
<evidence type="ECO:0000313" key="9">
    <source>
        <dbReference type="EMBL" id="XAD53154.1"/>
    </source>
</evidence>
<dbReference type="SUPFAM" id="SSF50685">
    <property type="entry name" value="Barwin-like endoglucanases"/>
    <property type="match status" value="1"/>
</dbReference>
<dbReference type="PANTHER" id="PTHR34183:SF1">
    <property type="entry name" value="ENDOLYTIC PEPTIDOGLYCAN TRANSGLYCOSYLASE RLPA"/>
    <property type="match status" value="1"/>
</dbReference>
<keyword evidence="4" id="KW-0449">Lipoprotein</keyword>
<keyword evidence="2 4" id="KW-0456">Lyase</keyword>
<dbReference type="PROSITE" id="PS51724">
    <property type="entry name" value="SPOR"/>
    <property type="match status" value="1"/>
</dbReference>
<evidence type="ECO:0000313" key="10">
    <source>
        <dbReference type="Proteomes" id="UP001453229"/>
    </source>
</evidence>
<organism evidence="9 10">
    <name type="scientific">Salinicola lusitanus</name>
    <dbReference type="NCBI Taxonomy" id="1949085"/>
    <lineage>
        <taxon>Bacteria</taxon>
        <taxon>Pseudomonadati</taxon>
        <taxon>Pseudomonadota</taxon>
        <taxon>Gammaproteobacteria</taxon>
        <taxon>Oceanospirillales</taxon>
        <taxon>Halomonadaceae</taxon>
        <taxon>Salinicola</taxon>
    </lineage>
</organism>